<gene>
    <name evidence="2" type="ORF">P8X34_02040</name>
    <name evidence="1" type="ORF">TQ32_08745</name>
</gene>
<dbReference type="STRING" id="1609559.TQ32_08745"/>
<organism evidence="1 3">
    <name type="scientific">Pyrococcus kukulkanii</name>
    <dbReference type="NCBI Taxonomy" id="1609559"/>
    <lineage>
        <taxon>Archaea</taxon>
        <taxon>Methanobacteriati</taxon>
        <taxon>Methanobacteriota</taxon>
        <taxon>Thermococci</taxon>
        <taxon>Thermococcales</taxon>
        <taxon>Thermococcaceae</taxon>
        <taxon>Pyrococcus</taxon>
    </lineage>
</organism>
<dbReference type="EMBL" id="JARRIG010000001">
    <property type="protein sequence ID" value="MFA4803535.1"/>
    <property type="molecule type" value="Genomic_DNA"/>
</dbReference>
<evidence type="ECO:0000313" key="3">
    <source>
        <dbReference type="Proteomes" id="UP000070587"/>
    </source>
</evidence>
<dbReference type="Proteomes" id="UP001571980">
    <property type="component" value="Unassembled WGS sequence"/>
</dbReference>
<reference evidence="3" key="1">
    <citation type="submission" date="2015-02" db="EMBL/GenBank/DDBJ databases">
        <title>Pyrococcus kukulkanii sp. nov., a novel hyperthermophilic archaeon isolated from a deep-sea hydrothermal vent at the Guaymas Basin.</title>
        <authorList>
            <person name="Oger P.M."/>
            <person name="Callac N."/>
            <person name="Jebbar M."/>
            <person name="Godfroy A."/>
        </authorList>
    </citation>
    <scope>NUCLEOTIDE SEQUENCE [LARGE SCALE GENOMIC DNA]</scope>
    <source>
        <strain evidence="3">NCB100</strain>
    </source>
</reference>
<evidence type="ECO:0000313" key="4">
    <source>
        <dbReference type="Proteomes" id="UP001571980"/>
    </source>
</evidence>
<dbReference type="RefSeq" id="WP_068323587.1">
    <property type="nucleotide sequence ID" value="NZ_CP010835.1"/>
</dbReference>
<protein>
    <submittedName>
        <fullName evidence="1">Uncharacterized protein</fullName>
    </submittedName>
</protein>
<accession>A0A127BD00</accession>
<dbReference type="PATRIC" id="fig|1609559.3.peg.1820"/>
<evidence type="ECO:0000313" key="1">
    <source>
        <dbReference type="EMBL" id="AMM54556.1"/>
    </source>
</evidence>
<dbReference type="AlphaFoldDB" id="A0A127BD00"/>
<proteinExistence type="predicted"/>
<reference evidence="1 3" key="2">
    <citation type="journal article" date="2016" name="Int. J. Syst. Evol. Microbiol.">
        <title>Pyrococcus kukulkanii sp. nov., a hyperthermophilic, piezophilic archaeon isolated from a deep-sea hydrothermal vent.</title>
        <authorList>
            <person name="Callac N."/>
            <person name="Oger P."/>
            <person name="Lesongeur F."/>
            <person name="Rattray J.E."/>
            <person name="Vannier P."/>
            <person name="Michoud G."/>
            <person name="Beauverger M."/>
            <person name="Gayet N."/>
            <person name="Rouxel O."/>
            <person name="Jebbar M."/>
            <person name="Godfroy A."/>
        </authorList>
    </citation>
    <scope>NUCLEOTIDE SEQUENCE [LARGE SCALE GENOMIC DNA]</scope>
    <source>
        <strain evidence="1 3">NCB100</strain>
    </source>
</reference>
<dbReference type="KEGG" id="pyc:TQ32_08745"/>
<dbReference type="GeneID" id="28491921"/>
<dbReference type="OrthoDB" id="101978at2157"/>
<keyword evidence="4" id="KW-1185">Reference proteome</keyword>
<sequence>MKWALVVILSLVFIGMFLGGMFSITQNLTNKASEVTKISERANKIQLNISQQNYTMQENGGLNLTRGVYNVTAIDEDLKKKLLDPTQWYVTNTSLSYEYAQKMYNETLKIVENSTKQSKSIIEKFLGIFRENESREIKNTLDKLIERVENMTKMLKK</sequence>
<evidence type="ECO:0000313" key="2">
    <source>
        <dbReference type="EMBL" id="MFA4803535.1"/>
    </source>
</evidence>
<dbReference type="EMBL" id="CP010835">
    <property type="protein sequence ID" value="AMM54556.1"/>
    <property type="molecule type" value="Genomic_DNA"/>
</dbReference>
<name>A0A127BD00_9EURY</name>
<reference evidence="2 4" key="3">
    <citation type="submission" date="2023-03" db="EMBL/GenBank/DDBJ databases">
        <title>Speciation in Pyrococcus: adaptation to high temperature as a mechanism.</title>
        <authorList>
            <person name="Gu J."/>
        </authorList>
    </citation>
    <scope>NUCLEOTIDE SEQUENCE [LARGE SCALE GENOMIC DNA]</scope>
    <source>
        <strain evidence="2 4">LMOA34</strain>
    </source>
</reference>
<dbReference type="Proteomes" id="UP000070587">
    <property type="component" value="Chromosome"/>
</dbReference>